<keyword evidence="6" id="KW-0067">ATP-binding</keyword>
<dbReference type="GeneID" id="115826606"/>
<comment type="subcellular location">
    <subcellularLocation>
        <location evidence="1">Cytoplasm</location>
    </subcellularLocation>
</comment>
<dbReference type="Gene3D" id="3.80.10.10">
    <property type="entry name" value="Ribonuclease Inhibitor"/>
    <property type="match status" value="6"/>
</dbReference>
<protein>
    <submittedName>
        <fullName evidence="9">NLR family CARD domain-containing protein 3-like</fullName>
    </submittedName>
</protein>
<organism evidence="8 9">
    <name type="scientific">Chanos chanos</name>
    <name type="common">Milkfish</name>
    <name type="synonym">Mugil chanos</name>
    <dbReference type="NCBI Taxonomy" id="29144"/>
    <lineage>
        <taxon>Eukaryota</taxon>
        <taxon>Metazoa</taxon>
        <taxon>Chordata</taxon>
        <taxon>Craniata</taxon>
        <taxon>Vertebrata</taxon>
        <taxon>Euteleostomi</taxon>
        <taxon>Actinopterygii</taxon>
        <taxon>Neopterygii</taxon>
        <taxon>Teleostei</taxon>
        <taxon>Ostariophysi</taxon>
        <taxon>Gonorynchiformes</taxon>
        <taxon>Chanidae</taxon>
        <taxon>Chanos</taxon>
    </lineage>
</organism>
<dbReference type="Pfam" id="PF13516">
    <property type="entry name" value="LRR_6"/>
    <property type="match status" value="12"/>
</dbReference>
<dbReference type="Pfam" id="PF17779">
    <property type="entry name" value="WHD_NOD2"/>
    <property type="match status" value="1"/>
</dbReference>
<dbReference type="FunFam" id="3.80.10.10:FF:000100">
    <property type="entry name" value="Si:dkey-11n14.1"/>
    <property type="match status" value="1"/>
</dbReference>
<dbReference type="InterPro" id="IPR006553">
    <property type="entry name" value="Leu-rich_rpt_Cys-con_subtyp"/>
</dbReference>
<dbReference type="Gene3D" id="3.40.50.300">
    <property type="entry name" value="P-loop containing nucleotide triphosphate hydrolases"/>
    <property type="match status" value="1"/>
</dbReference>
<dbReference type="InterPro" id="IPR029495">
    <property type="entry name" value="NACHT-assoc"/>
</dbReference>
<evidence type="ECO:0000259" key="7">
    <source>
        <dbReference type="PROSITE" id="PS50837"/>
    </source>
</evidence>
<dbReference type="SMART" id="SM01288">
    <property type="entry name" value="FISNA"/>
    <property type="match status" value="1"/>
</dbReference>
<reference evidence="9" key="1">
    <citation type="submission" date="2025-08" db="UniProtKB">
        <authorList>
            <consortium name="RefSeq"/>
        </authorList>
    </citation>
    <scope>IDENTIFICATION</scope>
</reference>
<feature type="domain" description="NACHT" evidence="7">
    <location>
        <begin position="161"/>
        <end position="295"/>
    </location>
</feature>
<evidence type="ECO:0000313" key="8">
    <source>
        <dbReference type="Proteomes" id="UP000504632"/>
    </source>
</evidence>
<dbReference type="SMART" id="SM00368">
    <property type="entry name" value="LRR_RI"/>
    <property type="match status" value="23"/>
</dbReference>
<dbReference type="Pfam" id="PF05729">
    <property type="entry name" value="NACHT"/>
    <property type="match status" value="1"/>
</dbReference>
<keyword evidence="8" id="KW-1185">Reference proteome</keyword>
<dbReference type="InterPro" id="IPR001611">
    <property type="entry name" value="Leu-rich_rpt"/>
</dbReference>
<evidence type="ECO:0000256" key="6">
    <source>
        <dbReference type="ARBA" id="ARBA00022840"/>
    </source>
</evidence>
<dbReference type="Proteomes" id="UP000504632">
    <property type="component" value="Chromosome 13"/>
</dbReference>
<dbReference type="InterPro" id="IPR007111">
    <property type="entry name" value="NACHT_NTPase"/>
</dbReference>
<keyword evidence="2" id="KW-0963">Cytoplasm</keyword>
<sequence>MVGEVLENKIMTFVKDELKRFKKLLSEDISQCFWSLKENESSAREGALRITMCFLKNMNHTDLADLLENNELIVTGHHELKSNLKKKYQCMFEGIAKQGNPTLLNKIYTELYITEGGRGEVNNEHEVRQIETAYRRTAAPGTPIQCADIFQPIPGQDKPIRTVLTKGIAGIGKTVSVQKFILDWAEGKANQGIKFIFPLPFRELNCQRTEKRSLMDILHHFFIETKELNLTTNNNHKVLFILDGLDECRLPLDFQNNETWSDVTEAAPLDIVLTNLIKGNLLPSALLWITTRPAAAGRIPPDCVDQVTEIRGFNDPQKDEYFRKRVRDQNLANRIITHMKSSRSLHIMCHIPVFCWISATVLERMLSGAENASIPKTLTQMYTYFLIFQTNKKNRKYDEHKETDTHLNKESILSLGKLAYEQLQKGNLIFYEEDLIECGIDVVEASVYSGMCTQVFREENGLCLGRVYSFVHLSIQEFLAALYVLLMYIINNTNIMSKEKSWRWSVFSTTSPFSLHRSAVDEALRSESGHLDLFLRFLLGLSLESNQALLHSYSLPLAHKGLFTPTNNETAQYIKEKIRESPSPERSINLFHCLSELNDHSLVEEIQSYLTSGSLSKAELSPAQWSAVVFVLLTSVEELDVFDLKKFIRSDECLLRLLPVVKASRTALLSNCSVTQEGCAALASALTTNPSHLRELDLSENKLGDPGVKLLSDLLKDTHCKLEALKLHNCNITEEGCTALALALTSNPSHMRELDLRGNDPGDSGYKLLNSLLENPQCKLEKLRCINPLLLRELDLSENKPGDSGVKQLSALLEDPHCYFEKLRLYNCSITEDGCATLASALNSNPSLLRELDLSGNKPGDSGVKLLSAVLKNPQCKLETLSLCNCSITEEGCATMASTLISNPAHLRELDLSENKPGDSGVKLLSAVLKNLHCRLKKLSLYDCSVTEEGCAALAAGLSANPSHLRELDLSENTPGESGMKLLSSVLKDPNCKLEKLRLLNCSITDEGCAALATSLSSNPSHLRELDLSENKAGDSGVKLLSALLKDQNCKLETLRLRVCNITEERCAALASALSSNPSRLRELDLSHNKPGDAGAKLLSPAFKDPACKLEKLNLCDCSIAEEGCAALALALSSNPSQLRELNLSNNKPGDTGLKLISAMLKNPHCKLKTLSLCNCTITKKGCAALASALSLNPSHLRELDLSGNKPGDSGAKLFSALLENPHCKLEKLKLYNCGITVDGCAALATALSLNPSHLRELNLSGNKPGDSGVKLLSALLKDPHCKLEELELNDCGITQEGCAALASVLNSNPSHLRELDLSWNKPGESGVKLLSAVLKNPNCKLETLM</sequence>
<keyword evidence="5" id="KW-0547">Nucleotide-binding</keyword>
<evidence type="ECO:0000256" key="4">
    <source>
        <dbReference type="ARBA" id="ARBA00022737"/>
    </source>
</evidence>
<dbReference type="FunFam" id="3.80.10.10:FF:000782">
    <property type="entry name" value="Si:ch211-196h16.4"/>
    <property type="match status" value="1"/>
</dbReference>
<dbReference type="PROSITE" id="PS50837">
    <property type="entry name" value="NACHT"/>
    <property type="match status" value="1"/>
</dbReference>
<dbReference type="GO" id="GO:0005524">
    <property type="term" value="F:ATP binding"/>
    <property type="evidence" value="ECO:0007669"/>
    <property type="project" value="UniProtKB-KW"/>
</dbReference>
<dbReference type="SUPFAM" id="SSF52047">
    <property type="entry name" value="RNI-like"/>
    <property type="match status" value="3"/>
</dbReference>
<dbReference type="InterPro" id="IPR041075">
    <property type="entry name" value="NOD1/2_WH"/>
</dbReference>
<dbReference type="InterPro" id="IPR032675">
    <property type="entry name" value="LRR_dom_sf"/>
</dbReference>
<keyword evidence="3" id="KW-0433">Leucine-rich repeat</keyword>
<evidence type="ECO:0000256" key="5">
    <source>
        <dbReference type="ARBA" id="ARBA00022741"/>
    </source>
</evidence>
<dbReference type="OrthoDB" id="120976at2759"/>
<proteinExistence type="predicted"/>
<gene>
    <name evidence="9" type="primary">LOC115826606</name>
</gene>
<accession>A0A6J2WRF4</accession>
<dbReference type="Pfam" id="PF14484">
    <property type="entry name" value="FISNA"/>
    <property type="match status" value="1"/>
</dbReference>
<dbReference type="FunFam" id="3.40.50.300:FF:001524">
    <property type="entry name" value="Si:dkey-126g1.7"/>
    <property type="match status" value="1"/>
</dbReference>
<dbReference type="Pfam" id="PF17776">
    <property type="entry name" value="NLRC4_HD2"/>
    <property type="match status" value="1"/>
</dbReference>
<dbReference type="InterPro" id="IPR027417">
    <property type="entry name" value="P-loop_NTPase"/>
</dbReference>
<keyword evidence="4" id="KW-0677">Repeat</keyword>
<evidence type="ECO:0000313" key="9">
    <source>
        <dbReference type="RefSeq" id="XP_030646346.1"/>
    </source>
</evidence>
<dbReference type="SMART" id="SM00367">
    <property type="entry name" value="LRR_CC"/>
    <property type="match status" value="6"/>
</dbReference>
<dbReference type="PANTHER" id="PTHR24106">
    <property type="entry name" value="NACHT, LRR AND CARD DOMAINS-CONTAINING"/>
    <property type="match status" value="1"/>
</dbReference>
<evidence type="ECO:0000256" key="1">
    <source>
        <dbReference type="ARBA" id="ARBA00004496"/>
    </source>
</evidence>
<dbReference type="InterPro" id="IPR051261">
    <property type="entry name" value="NLR"/>
</dbReference>
<evidence type="ECO:0000256" key="2">
    <source>
        <dbReference type="ARBA" id="ARBA00022490"/>
    </source>
</evidence>
<dbReference type="RefSeq" id="XP_030646346.1">
    <property type="nucleotide sequence ID" value="XM_030790486.1"/>
</dbReference>
<evidence type="ECO:0000256" key="3">
    <source>
        <dbReference type="ARBA" id="ARBA00022614"/>
    </source>
</evidence>
<dbReference type="CDD" id="cd00116">
    <property type="entry name" value="LRR_RI"/>
    <property type="match status" value="2"/>
</dbReference>
<name>A0A6J2WRF4_CHACN</name>
<dbReference type="GO" id="GO:0005737">
    <property type="term" value="C:cytoplasm"/>
    <property type="evidence" value="ECO:0007669"/>
    <property type="project" value="UniProtKB-SubCell"/>
</dbReference>
<dbReference type="FunFam" id="3.80.10.10:FF:000947">
    <property type="entry name" value="Si:dkey-286j17.4"/>
    <property type="match status" value="2"/>
</dbReference>
<dbReference type="InterPro" id="IPR041267">
    <property type="entry name" value="NLRP_HD2"/>
</dbReference>
<dbReference type="InParanoid" id="A0A6J2WRF4"/>